<name>A0A317EZB8_9SPHI</name>
<evidence type="ECO:0000313" key="2">
    <source>
        <dbReference type="Proteomes" id="UP000245391"/>
    </source>
</evidence>
<gene>
    <name evidence="1" type="ORF">DF947_11955</name>
</gene>
<keyword evidence="2" id="KW-1185">Reference proteome</keyword>
<dbReference type="EMBL" id="QGNY01000004">
    <property type="protein sequence ID" value="PWS31313.1"/>
    <property type="molecule type" value="Genomic_DNA"/>
</dbReference>
<evidence type="ECO:0000313" key="1">
    <source>
        <dbReference type="EMBL" id="PWS31313.1"/>
    </source>
</evidence>
<proteinExistence type="predicted"/>
<protein>
    <submittedName>
        <fullName evidence="1">Uncharacterized protein</fullName>
    </submittedName>
</protein>
<comment type="caution">
    <text evidence="1">The sequence shown here is derived from an EMBL/GenBank/DDBJ whole genome shotgun (WGS) entry which is preliminary data.</text>
</comment>
<organism evidence="1 2">
    <name type="scientific">Pedobacter paludis</name>
    <dbReference type="NCBI Taxonomy" id="2203212"/>
    <lineage>
        <taxon>Bacteria</taxon>
        <taxon>Pseudomonadati</taxon>
        <taxon>Bacteroidota</taxon>
        <taxon>Sphingobacteriia</taxon>
        <taxon>Sphingobacteriales</taxon>
        <taxon>Sphingobacteriaceae</taxon>
        <taxon>Pedobacter</taxon>
    </lineage>
</organism>
<dbReference type="AlphaFoldDB" id="A0A317EZB8"/>
<reference evidence="2" key="1">
    <citation type="submission" date="2018-05" db="EMBL/GenBank/DDBJ databases">
        <title>Pedobacter paludis sp. nov., isolated from wetland soil.</title>
        <authorList>
            <person name="Zhang Y."/>
        </authorList>
    </citation>
    <scope>NUCLEOTIDE SEQUENCE [LARGE SCALE GENOMIC DNA]</scope>
    <source>
        <strain evidence="2">R-8</strain>
    </source>
</reference>
<sequence>MRTRNALVITLIILISATLSCKNRRQQIDLVQQANFDQDIIADLPAYKNLNDLIIKHMDTIINFRSAQLDHPEDIESFDFLHDDEKENHFIQKDINFSNMPEFILPKLDSAFYAIKKGKISGFSITPQGMIDMSVEHTYDEKTNCDTYGSLVWHMPKDLPISATAKDTLLGNDCRYILHVVKRGNP</sequence>
<dbReference type="OrthoDB" id="758222at2"/>
<accession>A0A317EZB8</accession>
<dbReference type="PROSITE" id="PS51257">
    <property type="entry name" value="PROKAR_LIPOPROTEIN"/>
    <property type="match status" value="1"/>
</dbReference>
<dbReference type="Proteomes" id="UP000245391">
    <property type="component" value="Unassembled WGS sequence"/>
</dbReference>
<dbReference type="RefSeq" id="WP_109930077.1">
    <property type="nucleotide sequence ID" value="NZ_QGNY01000004.1"/>
</dbReference>